<sequence>VGVHYELSEEEKFYRNALTRMPDGPAALEEAYNAVEDIVGEVEQYVKVWLQYQCLWDMQAENIYNRLGEDLTKWQALLVQIRKARGTFDNAETRKDFGPVIIDYGKVQSKVNLKYDSWHKEVLSKFGQMLGQNMQDFHSQISKFPPSWLYIDNIEGEWGAFSDIMKRKDTAIQQQVANLQMKIVQEDKAVENRTTDLLNDWEKTKPVAGNLRPEEALQSLTIYEGNFSRLKVEREKCARAKEALELTDTGLLSGSEERVQVNMLVIELKSEALKDRHWKQLMKRLHVNWVLSELTLGQIWDVDLQKNEMVVKDVLLVAQGEMALEEFLKQIREVWNSYELDLVNYQNKCRLIRGWDDLFNKVKEHINSVSAMKLSPYYKVFEEDALSWEDKLNRIMALFDVWIDVQRRWVYLEGIFTGSADIKHLLPVETQRFQRFYFVGDEDLLEIIGNSKNVAKLQKHFKKMFAGVSSILLSEDNTEVLGISSREGEEVLYKTPVSITEHPKINEWLTLVEKEMRVTLAKLLAESVTEVTAFNEGTAIDLMQYINWIDRYQVRTGRTFNGKI</sequence>
<proteinExistence type="predicted"/>
<dbReference type="InterPro" id="IPR026983">
    <property type="entry name" value="DHC"/>
</dbReference>
<dbReference type="EMBL" id="JAHRIN010043248">
    <property type="protein sequence ID" value="MEQ2206748.1"/>
    <property type="molecule type" value="Genomic_DNA"/>
</dbReference>
<dbReference type="InterPro" id="IPR013602">
    <property type="entry name" value="Dynein_heavy_linker"/>
</dbReference>
<evidence type="ECO:0000313" key="3">
    <source>
        <dbReference type="Proteomes" id="UP001434883"/>
    </source>
</evidence>
<feature type="non-terminal residue" evidence="2">
    <location>
        <position position="1"/>
    </location>
</feature>
<keyword evidence="3" id="KW-1185">Reference proteome</keyword>
<evidence type="ECO:0000313" key="2">
    <source>
        <dbReference type="EMBL" id="MEQ2206748.1"/>
    </source>
</evidence>
<comment type="caution">
    <text evidence="2">The sequence shown here is derived from an EMBL/GenBank/DDBJ whole genome shotgun (WGS) entry which is preliminary data.</text>
</comment>
<dbReference type="Proteomes" id="UP001434883">
    <property type="component" value="Unassembled WGS sequence"/>
</dbReference>
<feature type="domain" description="Dynein heavy chain linker" evidence="1">
    <location>
        <begin position="254"/>
        <end position="435"/>
    </location>
</feature>
<dbReference type="Gene3D" id="1.10.287.2620">
    <property type="match status" value="1"/>
</dbReference>
<dbReference type="PANTHER" id="PTHR46532">
    <property type="entry name" value="MALE FERTILITY FACTOR KL5"/>
    <property type="match status" value="1"/>
</dbReference>
<dbReference type="Pfam" id="PF08393">
    <property type="entry name" value="DHC_N2"/>
    <property type="match status" value="1"/>
</dbReference>
<name>A0ABV0RF17_9TELE</name>
<dbReference type="PANTHER" id="PTHR46532:SF13">
    <property type="entry name" value="CYTOPLASMIC DYNEIN 1 HEAVY CHAIN 1"/>
    <property type="match status" value="1"/>
</dbReference>
<protein>
    <submittedName>
        <fullName evidence="2">Cytoplasmic dynein 1 heavy chain 1</fullName>
    </submittedName>
</protein>
<dbReference type="Gene3D" id="1.20.140.100">
    <property type="entry name" value="Dynein heavy chain, N-terminal domain 2"/>
    <property type="match status" value="1"/>
</dbReference>
<evidence type="ECO:0000259" key="1">
    <source>
        <dbReference type="Pfam" id="PF08393"/>
    </source>
</evidence>
<accession>A0ABV0RF17</accession>
<gene>
    <name evidence="2" type="primary">DYNC1H1_4</name>
    <name evidence="2" type="ORF">XENOCAPTIV_002377</name>
</gene>
<dbReference type="InterPro" id="IPR042222">
    <property type="entry name" value="Dynein_2_N"/>
</dbReference>
<reference evidence="2 3" key="1">
    <citation type="submission" date="2021-06" db="EMBL/GenBank/DDBJ databases">
        <authorList>
            <person name="Palmer J.M."/>
        </authorList>
    </citation>
    <scope>NUCLEOTIDE SEQUENCE [LARGE SCALE GENOMIC DNA]</scope>
    <source>
        <strain evidence="2 3">XC_2019</strain>
        <tissue evidence="2">Muscle</tissue>
    </source>
</reference>
<organism evidence="2 3">
    <name type="scientific">Xenoophorus captivus</name>
    <dbReference type="NCBI Taxonomy" id="1517983"/>
    <lineage>
        <taxon>Eukaryota</taxon>
        <taxon>Metazoa</taxon>
        <taxon>Chordata</taxon>
        <taxon>Craniata</taxon>
        <taxon>Vertebrata</taxon>
        <taxon>Euteleostomi</taxon>
        <taxon>Actinopterygii</taxon>
        <taxon>Neopterygii</taxon>
        <taxon>Teleostei</taxon>
        <taxon>Neoteleostei</taxon>
        <taxon>Acanthomorphata</taxon>
        <taxon>Ovalentaria</taxon>
        <taxon>Atherinomorphae</taxon>
        <taxon>Cyprinodontiformes</taxon>
        <taxon>Goodeidae</taxon>
        <taxon>Xenoophorus</taxon>
    </lineage>
</organism>